<dbReference type="InterPro" id="IPR025945">
    <property type="entry name" value="DHHW"/>
</dbReference>
<dbReference type="Proteomes" id="UP000482209">
    <property type="component" value="Unassembled WGS sequence"/>
</dbReference>
<organism evidence="2 3">
    <name type="scientific">Velocimicrobium porci</name>
    <dbReference type="NCBI Taxonomy" id="2606634"/>
    <lineage>
        <taxon>Bacteria</taxon>
        <taxon>Bacillati</taxon>
        <taxon>Bacillota</taxon>
        <taxon>Clostridia</taxon>
        <taxon>Lachnospirales</taxon>
        <taxon>Lachnospiraceae</taxon>
        <taxon>Velocimicrobium</taxon>
    </lineage>
</organism>
<evidence type="ECO:0000313" key="2">
    <source>
        <dbReference type="EMBL" id="MSS64944.1"/>
    </source>
</evidence>
<keyword evidence="1" id="KW-1133">Transmembrane helix</keyword>
<dbReference type="EMBL" id="VUMT01000039">
    <property type="protein sequence ID" value="MSS64944.1"/>
    <property type="molecule type" value="Genomic_DNA"/>
</dbReference>
<reference evidence="2 3" key="1">
    <citation type="submission" date="2019-08" db="EMBL/GenBank/DDBJ databases">
        <title>In-depth cultivation of the pig gut microbiome towards novel bacterial diversity and tailored functional studies.</title>
        <authorList>
            <person name="Wylensek D."/>
            <person name="Hitch T.C.A."/>
            <person name="Clavel T."/>
        </authorList>
    </citation>
    <scope>NUCLEOTIDE SEQUENCE [LARGE SCALE GENOMIC DNA]</scope>
    <source>
        <strain evidence="2 3">WCA-693-APC-MOT-I</strain>
    </source>
</reference>
<dbReference type="AlphaFoldDB" id="A0A6L5Y1Y6"/>
<name>A0A6L5Y1Y6_9FIRM</name>
<dbReference type="Pfam" id="PF14286">
    <property type="entry name" value="DHHW"/>
    <property type="match status" value="1"/>
</dbReference>
<sequence>MKGMCSKSIWKMEITMRKILKYPFIVIVVMIVGVLSSIQLTKESTKFSDWENRYLEQKPKFTMESYLDSSFGKAYETYVNEQFPMRKQWIQVKAVTEQILGKVENNDIIKGQDGYLFSKQLFVSEQLEKNIRKIEQFANRSQRKIYVGVIPNSYSILREKLPKGTPNINQDSYIRNLNKSFGENKFIHVVPIQEILAVHKEEPIYYRTDHHWTTLGAFYGYQQVCEEMNINSIDESQLESCEINDFYGTLDAKYKGIDVKPDKIIYYQIPIQSMSVNGRLKDSLYDMKKAKTRDKYGMFLYGNNGLTIIRSGYRKVENKKNKKKLLIAKDSFSNSLIPFLTFQFDEIYVVDLRYFLGSISSLLKENEIDSILFLYNFDTLSTDNHFYRLK</sequence>
<feature type="transmembrane region" description="Helical" evidence="1">
    <location>
        <begin position="20"/>
        <end position="38"/>
    </location>
</feature>
<gene>
    <name evidence="2" type="ORF">FYJ58_13880</name>
</gene>
<evidence type="ECO:0000256" key="1">
    <source>
        <dbReference type="SAM" id="Phobius"/>
    </source>
</evidence>
<keyword evidence="3" id="KW-1185">Reference proteome</keyword>
<evidence type="ECO:0008006" key="4">
    <source>
        <dbReference type="Google" id="ProtNLM"/>
    </source>
</evidence>
<proteinExistence type="predicted"/>
<comment type="caution">
    <text evidence="2">The sequence shown here is derived from an EMBL/GenBank/DDBJ whole genome shotgun (WGS) entry which is preliminary data.</text>
</comment>
<evidence type="ECO:0000313" key="3">
    <source>
        <dbReference type="Proteomes" id="UP000482209"/>
    </source>
</evidence>
<keyword evidence="1" id="KW-0812">Transmembrane</keyword>
<accession>A0A6L5Y1Y6</accession>
<protein>
    <recommendedName>
        <fullName evidence="4">DHHW protein</fullName>
    </recommendedName>
</protein>
<keyword evidence="1" id="KW-0472">Membrane</keyword>